<name>A0A915DK08_9BILA</name>
<keyword evidence="2" id="KW-0812">Transmembrane</keyword>
<dbReference type="CDD" id="cd03193">
    <property type="entry name" value="GST_C_Metaxin"/>
    <property type="match status" value="1"/>
</dbReference>
<dbReference type="PANTHER" id="PTHR12289:SF41">
    <property type="entry name" value="FAILED AXON CONNECTIONS-RELATED"/>
    <property type="match status" value="1"/>
</dbReference>
<dbReference type="InterPro" id="IPR036282">
    <property type="entry name" value="Glutathione-S-Trfase_C_sf"/>
</dbReference>
<reference evidence="6" key="1">
    <citation type="submission" date="2022-11" db="UniProtKB">
        <authorList>
            <consortium name="WormBaseParasite"/>
        </authorList>
    </citation>
    <scope>IDENTIFICATION</scope>
</reference>
<organism evidence="5 6">
    <name type="scientific">Ditylenchus dipsaci</name>
    <dbReference type="NCBI Taxonomy" id="166011"/>
    <lineage>
        <taxon>Eukaryota</taxon>
        <taxon>Metazoa</taxon>
        <taxon>Ecdysozoa</taxon>
        <taxon>Nematoda</taxon>
        <taxon>Chromadorea</taxon>
        <taxon>Rhabditida</taxon>
        <taxon>Tylenchina</taxon>
        <taxon>Tylenchomorpha</taxon>
        <taxon>Sphaerularioidea</taxon>
        <taxon>Anguinidae</taxon>
        <taxon>Anguininae</taxon>
        <taxon>Ditylenchus</taxon>
    </lineage>
</organism>
<evidence type="ECO:0000256" key="2">
    <source>
        <dbReference type="SAM" id="Phobius"/>
    </source>
</evidence>
<evidence type="ECO:0000313" key="5">
    <source>
        <dbReference type="Proteomes" id="UP000887574"/>
    </source>
</evidence>
<dbReference type="InterPro" id="IPR033468">
    <property type="entry name" value="Metaxin_GST"/>
</dbReference>
<dbReference type="Pfam" id="PF17171">
    <property type="entry name" value="GST_C_6"/>
    <property type="match status" value="1"/>
</dbReference>
<dbReference type="Pfam" id="PF17172">
    <property type="entry name" value="GST_N_4"/>
    <property type="match status" value="1"/>
</dbReference>
<accession>A0A915DK08</accession>
<keyword evidence="2" id="KW-1133">Transmembrane helix</keyword>
<dbReference type="PANTHER" id="PTHR12289">
    <property type="entry name" value="METAXIN RELATED"/>
    <property type="match status" value="1"/>
</dbReference>
<keyword evidence="2" id="KW-0472">Membrane</keyword>
<evidence type="ECO:0000256" key="1">
    <source>
        <dbReference type="ARBA" id="ARBA00006475"/>
    </source>
</evidence>
<dbReference type="SFLD" id="SFLDG01180">
    <property type="entry name" value="SUF1"/>
    <property type="match status" value="1"/>
</dbReference>
<protein>
    <submittedName>
        <fullName evidence="6">Failed axon connections</fullName>
    </submittedName>
</protein>
<dbReference type="SFLD" id="SFLDS00019">
    <property type="entry name" value="Glutathione_Transferase_(cytos"/>
    <property type="match status" value="1"/>
</dbReference>
<dbReference type="GO" id="GO:0005737">
    <property type="term" value="C:cytoplasm"/>
    <property type="evidence" value="ECO:0007669"/>
    <property type="project" value="TreeGrafter"/>
</dbReference>
<feature type="domain" description="Thioredoxin-like fold" evidence="4">
    <location>
        <begin position="75"/>
        <end position="165"/>
    </location>
</feature>
<feature type="domain" description="Metaxin glutathione S-transferase" evidence="3">
    <location>
        <begin position="209"/>
        <end position="271"/>
    </location>
</feature>
<dbReference type="InterPro" id="IPR040079">
    <property type="entry name" value="Glutathione_S-Trfase"/>
</dbReference>
<dbReference type="WBParaSite" id="jg20393">
    <property type="protein sequence ID" value="jg20393"/>
    <property type="gene ID" value="jg20393"/>
</dbReference>
<evidence type="ECO:0000259" key="4">
    <source>
        <dbReference type="Pfam" id="PF17172"/>
    </source>
</evidence>
<proteinExistence type="inferred from homology"/>
<dbReference type="SUPFAM" id="SSF47616">
    <property type="entry name" value="GST C-terminal domain-like"/>
    <property type="match status" value="1"/>
</dbReference>
<dbReference type="InterPro" id="IPR012336">
    <property type="entry name" value="Thioredoxin-like_fold"/>
</dbReference>
<dbReference type="InterPro" id="IPR050931">
    <property type="entry name" value="Mito_Protein_Transport_Metaxin"/>
</dbReference>
<dbReference type="InterPro" id="IPR026928">
    <property type="entry name" value="FAX/IsoI-like"/>
</dbReference>
<dbReference type="Gene3D" id="1.20.1050.10">
    <property type="match status" value="1"/>
</dbReference>
<keyword evidence="5" id="KW-1185">Reference proteome</keyword>
<dbReference type="AlphaFoldDB" id="A0A915DK08"/>
<evidence type="ECO:0000259" key="3">
    <source>
        <dbReference type="Pfam" id="PF17171"/>
    </source>
</evidence>
<dbReference type="Proteomes" id="UP000887574">
    <property type="component" value="Unplaced"/>
</dbReference>
<feature type="transmembrane region" description="Helical" evidence="2">
    <location>
        <begin position="20"/>
        <end position="42"/>
    </location>
</feature>
<sequence>MVVCFYKAAITVAYCRCTTWAKALAGAGAAFVVYKSVIYLLAQKRRDSPYVKDYEPGLVYLFQFPRASVVPNISPFAIKLETWLRIADIKYKNVENLPFSVRSREGVLPFVELDGIEYPDSNLAIRDLTSILNKESLETHLTDEHKAMSRAFEVMVENSLLLGHLKFRLQYGKELFSLYKPGLLDPVTKKIENSYIGQHSKEDISRISEQDLLALSNYLGTQHYFTGFKATKVDAAVFSNLTLILYLPFDTPQKRFIKEKCANLEEFCERVKARYWPDWEQVTTNYQMNTDWNSRV</sequence>
<dbReference type="SFLD" id="SFLDG01200">
    <property type="entry name" value="SUF1.1"/>
    <property type="match status" value="1"/>
</dbReference>
<comment type="similarity">
    <text evidence="1">Belongs to the FAX family.</text>
</comment>
<evidence type="ECO:0000313" key="6">
    <source>
        <dbReference type="WBParaSite" id="jg20393"/>
    </source>
</evidence>